<dbReference type="AlphaFoldDB" id="A0AA35JX39"/>
<dbReference type="InterPro" id="IPR036058">
    <property type="entry name" value="Kazal_dom_sf"/>
</dbReference>
<evidence type="ECO:0000313" key="9">
    <source>
        <dbReference type="Proteomes" id="UP001178461"/>
    </source>
</evidence>
<evidence type="ECO:0000313" key="8">
    <source>
        <dbReference type="EMBL" id="CAI5766864.1"/>
    </source>
</evidence>
<keyword evidence="6" id="KW-0732">Signal</keyword>
<evidence type="ECO:0000256" key="3">
    <source>
        <dbReference type="ARBA" id="ARBA00022690"/>
    </source>
</evidence>
<dbReference type="PROSITE" id="PS51465">
    <property type="entry name" value="KAZAL_2"/>
    <property type="match status" value="1"/>
</dbReference>
<dbReference type="EMBL" id="OX395127">
    <property type="protein sequence ID" value="CAI5766864.1"/>
    <property type="molecule type" value="Genomic_DNA"/>
</dbReference>
<evidence type="ECO:0000256" key="6">
    <source>
        <dbReference type="SAM" id="SignalP"/>
    </source>
</evidence>
<dbReference type="InterPro" id="IPR050159">
    <property type="entry name" value="Kazal-type_SerProtInhib"/>
</dbReference>
<evidence type="ECO:0000256" key="2">
    <source>
        <dbReference type="ARBA" id="ARBA00022525"/>
    </source>
</evidence>
<dbReference type="SMART" id="SM00280">
    <property type="entry name" value="KAZAL"/>
    <property type="match status" value="1"/>
</dbReference>
<gene>
    <name evidence="8" type="ORF">PODLI_1B027660</name>
</gene>
<feature type="signal peptide" evidence="6">
    <location>
        <begin position="1"/>
        <end position="22"/>
    </location>
</feature>
<accession>A0AA35JX39</accession>
<dbReference type="GO" id="GO:0004867">
    <property type="term" value="F:serine-type endopeptidase inhibitor activity"/>
    <property type="evidence" value="ECO:0007669"/>
    <property type="project" value="UniProtKB-KW"/>
</dbReference>
<keyword evidence="4" id="KW-0722">Serine protease inhibitor</keyword>
<dbReference type="GO" id="GO:0005576">
    <property type="term" value="C:extracellular region"/>
    <property type="evidence" value="ECO:0007669"/>
    <property type="project" value="UniProtKB-SubCell"/>
</dbReference>
<sequence>MKPGSFFLLTLMVFFLYSGAATEAINERMSASYLFLCYFSLEYCRGYPKGACTKEFNPHCGSDGITYDNKCIFCNAYIASGRVLRLKHLGKC</sequence>
<keyword evidence="9" id="KW-1185">Reference proteome</keyword>
<name>A0AA35JX39_9SAUR</name>
<comment type="subcellular location">
    <subcellularLocation>
        <location evidence="1">Secreted</location>
    </subcellularLocation>
</comment>
<dbReference type="Proteomes" id="UP001178461">
    <property type="component" value="Chromosome 2"/>
</dbReference>
<reference evidence="8" key="1">
    <citation type="submission" date="2022-12" db="EMBL/GenBank/DDBJ databases">
        <authorList>
            <person name="Alioto T."/>
            <person name="Alioto T."/>
            <person name="Gomez Garrido J."/>
        </authorList>
    </citation>
    <scope>NUCLEOTIDE SEQUENCE</scope>
</reference>
<dbReference type="PANTHER" id="PTHR47499:SF1">
    <property type="entry name" value="SERINE PROTEASE INHIBITOR KAZAL-TYPE 7"/>
    <property type="match status" value="1"/>
</dbReference>
<proteinExistence type="predicted"/>
<dbReference type="Pfam" id="PF00050">
    <property type="entry name" value="Kazal_1"/>
    <property type="match status" value="1"/>
</dbReference>
<dbReference type="Gene3D" id="3.30.60.30">
    <property type="match status" value="1"/>
</dbReference>
<feature type="domain" description="Kazal-like" evidence="7">
    <location>
        <begin position="38"/>
        <end position="92"/>
    </location>
</feature>
<keyword evidence="3" id="KW-0646">Protease inhibitor</keyword>
<dbReference type="SUPFAM" id="SSF100895">
    <property type="entry name" value="Kazal-type serine protease inhibitors"/>
    <property type="match status" value="1"/>
</dbReference>
<dbReference type="PANTHER" id="PTHR47499">
    <property type="entry name" value="SERINE PROTEASE INHIBITOR KAZAL-TYPE 7 SPINK7"/>
    <property type="match status" value="1"/>
</dbReference>
<evidence type="ECO:0000256" key="1">
    <source>
        <dbReference type="ARBA" id="ARBA00004613"/>
    </source>
</evidence>
<dbReference type="CDD" id="cd00104">
    <property type="entry name" value="KAZAL_FS"/>
    <property type="match status" value="1"/>
</dbReference>
<organism evidence="8 9">
    <name type="scientific">Podarcis lilfordi</name>
    <name type="common">Lilford's wall lizard</name>
    <dbReference type="NCBI Taxonomy" id="74358"/>
    <lineage>
        <taxon>Eukaryota</taxon>
        <taxon>Metazoa</taxon>
        <taxon>Chordata</taxon>
        <taxon>Craniata</taxon>
        <taxon>Vertebrata</taxon>
        <taxon>Euteleostomi</taxon>
        <taxon>Lepidosauria</taxon>
        <taxon>Squamata</taxon>
        <taxon>Bifurcata</taxon>
        <taxon>Unidentata</taxon>
        <taxon>Episquamata</taxon>
        <taxon>Laterata</taxon>
        <taxon>Lacertibaenia</taxon>
        <taxon>Lacertidae</taxon>
        <taxon>Podarcis</taxon>
    </lineage>
</organism>
<feature type="chain" id="PRO_5041213145" evidence="6">
    <location>
        <begin position="23"/>
        <end position="92"/>
    </location>
</feature>
<keyword evidence="2" id="KW-0964">Secreted</keyword>
<dbReference type="PROSITE" id="PS00282">
    <property type="entry name" value="KAZAL_1"/>
    <property type="match status" value="1"/>
</dbReference>
<evidence type="ECO:0000256" key="4">
    <source>
        <dbReference type="ARBA" id="ARBA00022900"/>
    </source>
</evidence>
<dbReference type="InterPro" id="IPR002350">
    <property type="entry name" value="Kazal_dom"/>
</dbReference>
<dbReference type="PRINTS" id="PR00290">
    <property type="entry name" value="KAZALINHBTR"/>
</dbReference>
<dbReference type="InterPro" id="IPR001239">
    <property type="entry name" value="Prot_inh_Kazal-m"/>
</dbReference>
<evidence type="ECO:0000259" key="7">
    <source>
        <dbReference type="PROSITE" id="PS51465"/>
    </source>
</evidence>
<protein>
    <submittedName>
        <fullName evidence="8">Ovomucoidovomucoid-like</fullName>
    </submittedName>
</protein>
<keyword evidence="5" id="KW-1015">Disulfide bond</keyword>
<dbReference type="FunFam" id="3.30.60.30:FF:000037">
    <property type="entry name" value="Ovomucoid"/>
    <property type="match status" value="1"/>
</dbReference>
<evidence type="ECO:0000256" key="5">
    <source>
        <dbReference type="ARBA" id="ARBA00023157"/>
    </source>
</evidence>